<gene>
    <name evidence="1" type="ORF">SAMN04487850_0805</name>
</gene>
<proteinExistence type="predicted"/>
<dbReference type="AlphaFoldDB" id="A0A1I0MNI3"/>
<evidence type="ECO:0000313" key="2">
    <source>
        <dbReference type="Proteomes" id="UP000199373"/>
    </source>
</evidence>
<organism evidence="1 2">
    <name type="scientific">Prevotella aff. ruminicola Tc2-24</name>
    <dbReference type="NCBI Taxonomy" id="81582"/>
    <lineage>
        <taxon>Bacteria</taxon>
        <taxon>Pseudomonadati</taxon>
        <taxon>Bacteroidota</taxon>
        <taxon>Bacteroidia</taxon>
        <taxon>Bacteroidales</taxon>
        <taxon>Prevotellaceae</taxon>
        <taxon>Prevotella</taxon>
    </lineage>
</organism>
<sequence length="105" mass="12421">MLQLVHISKIIRNFASEKVMMSENKRNLTEKEEYYKLITDEKSNHIGTNANGAGSQCVRRKNIGILSFRERYLSLRQKLSNPKGCSFFLLCFWFFRNEMYIFAVE</sequence>
<reference evidence="1 2" key="1">
    <citation type="submission" date="2016-10" db="EMBL/GenBank/DDBJ databases">
        <authorList>
            <person name="de Groot N.N."/>
        </authorList>
    </citation>
    <scope>NUCLEOTIDE SEQUENCE [LARGE SCALE GENOMIC DNA]</scope>
    <source>
        <strain evidence="1 2">TC2-24</strain>
    </source>
</reference>
<dbReference type="Proteomes" id="UP000199373">
    <property type="component" value="Unassembled WGS sequence"/>
</dbReference>
<name>A0A1I0MNI3_9BACT</name>
<dbReference type="EMBL" id="FOIQ01000001">
    <property type="protein sequence ID" value="SEV89690.1"/>
    <property type="molecule type" value="Genomic_DNA"/>
</dbReference>
<keyword evidence="2" id="KW-1185">Reference proteome</keyword>
<accession>A0A1I0MNI3</accession>
<evidence type="ECO:0000313" key="1">
    <source>
        <dbReference type="EMBL" id="SEV89690.1"/>
    </source>
</evidence>
<protein>
    <submittedName>
        <fullName evidence="1">Uncharacterized protein</fullName>
    </submittedName>
</protein>